<feature type="compositionally biased region" description="Basic residues" evidence="1">
    <location>
        <begin position="111"/>
        <end position="131"/>
    </location>
</feature>
<reference evidence="2 3" key="1">
    <citation type="journal article" date="2013" name="PLoS Genet.">
        <title>Comparative genome structure, secondary metabolite, and effector coding capacity across Cochliobolus pathogens.</title>
        <authorList>
            <person name="Condon B.J."/>
            <person name="Leng Y."/>
            <person name="Wu D."/>
            <person name="Bushley K.E."/>
            <person name="Ohm R.A."/>
            <person name="Otillar R."/>
            <person name="Martin J."/>
            <person name="Schackwitz W."/>
            <person name="Grimwood J."/>
            <person name="MohdZainudin N."/>
            <person name="Xue C."/>
            <person name="Wang R."/>
            <person name="Manning V.A."/>
            <person name="Dhillon B."/>
            <person name="Tu Z.J."/>
            <person name="Steffenson B.J."/>
            <person name="Salamov A."/>
            <person name="Sun H."/>
            <person name="Lowry S."/>
            <person name="LaButti K."/>
            <person name="Han J."/>
            <person name="Copeland A."/>
            <person name="Lindquist E."/>
            <person name="Barry K."/>
            <person name="Schmutz J."/>
            <person name="Baker S.E."/>
            <person name="Ciuffetti L.M."/>
            <person name="Grigoriev I.V."/>
            <person name="Zhong S."/>
            <person name="Turgeon B.G."/>
        </authorList>
    </citation>
    <scope>NUCLEOTIDE SEQUENCE [LARGE SCALE GENOMIC DNA]</scope>
    <source>
        <strain evidence="2 3">FI3</strain>
    </source>
</reference>
<dbReference type="GeneID" id="26251715"/>
<dbReference type="AlphaFoldDB" id="W7EN77"/>
<feature type="region of interest" description="Disordered" evidence="1">
    <location>
        <begin position="171"/>
        <end position="221"/>
    </location>
</feature>
<organism evidence="2 3">
    <name type="scientific">Bipolaris victoriae (strain FI3)</name>
    <name type="common">Victoria blight of oats agent</name>
    <name type="synonym">Cochliobolus victoriae</name>
    <dbReference type="NCBI Taxonomy" id="930091"/>
    <lineage>
        <taxon>Eukaryota</taxon>
        <taxon>Fungi</taxon>
        <taxon>Dikarya</taxon>
        <taxon>Ascomycota</taxon>
        <taxon>Pezizomycotina</taxon>
        <taxon>Dothideomycetes</taxon>
        <taxon>Pleosporomycetidae</taxon>
        <taxon>Pleosporales</taxon>
        <taxon>Pleosporineae</taxon>
        <taxon>Pleosporaceae</taxon>
        <taxon>Bipolaris</taxon>
    </lineage>
</organism>
<evidence type="ECO:0000256" key="1">
    <source>
        <dbReference type="SAM" id="MobiDB-lite"/>
    </source>
</evidence>
<feature type="region of interest" description="Disordered" evidence="1">
    <location>
        <begin position="1"/>
        <end position="29"/>
    </location>
</feature>
<feature type="compositionally biased region" description="Gly residues" evidence="1">
    <location>
        <begin position="175"/>
        <end position="187"/>
    </location>
</feature>
<dbReference type="OrthoDB" id="10543459at2759"/>
<dbReference type="HOGENOM" id="CLU_1098395_0_0_1"/>
<dbReference type="RefSeq" id="XP_014556913.1">
    <property type="nucleotide sequence ID" value="XM_014701427.1"/>
</dbReference>
<dbReference type="Proteomes" id="UP000054337">
    <property type="component" value="Unassembled WGS sequence"/>
</dbReference>
<proteinExistence type="predicted"/>
<name>W7EN77_BIPV3</name>
<evidence type="ECO:0000313" key="3">
    <source>
        <dbReference type="Proteomes" id="UP000054337"/>
    </source>
</evidence>
<dbReference type="EMBL" id="KI968730">
    <property type="protein sequence ID" value="EUN27400.1"/>
    <property type="molecule type" value="Genomic_DNA"/>
</dbReference>
<evidence type="ECO:0000313" key="2">
    <source>
        <dbReference type="EMBL" id="EUN27400.1"/>
    </source>
</evidence>
<protein>
    <submittedName>
        <fullName evidence="2">Uncharacterized protein</fullName>
    </submittedName>
</protein>
<keyword evidence="3" id="KW-1185">Reference proteome</keyword>
<feature type="region of interest" description="Disordered" evidence="1">
    <location>
        <begin position="111"/>
        <end position="148"/>
    </location>
</feature>
<sequence>MPPVGQPCGRDERGWDGATAVATGERGPPEIAISGIEGAHSARDDLSSGLPSSLRLGEWIRSGALGRPVAAGPRSRLHMCPALSGALMQATAPHPIVRERVRVARRGLGVRRARHSTAPRTGGRGRRRRQTRSTVAGGDLVHTTATSDASGRQQWIWASCAIVRCAPKPVTAAAGGSGGEGGRGTGRGMSPNVDGQSTAAPAPVPVPGRNAGDNPRAAPLAPHGRRAANQLHAVHSQGMGSDAAARQRSLTLAKHPCTTDSPPLSCYS</sequence>
<gene>
    <name evidence="2" type="ORF">COCVIDRAFT_15728</name>
</gene>
<accession>W7EN77</accession>